<evidence type="ECO:0000256" key="2">
    <source>
        <dbReference type="ARBA" id="ARBA00008056"/>
    </source>
</evidence>
<dbReference type="PANTHER" id="PTHR10209:SF695">
    <property type="entry name" value="2-OXOGLUTARATE-DEPENDENT DIOXYGENASE"/>
    <property type="match status" value="1"/>
</dbReference>
<dbReference type="AlphaFoldDB" id="A0AAN9KBY8"/>
<proteinExistence type="inferred from homology"/>
<evidence type="ECO:0000259" key="6">
    <source>
        <dbReference type="PROSITE" id="PS51471"/>
    </source>
</evidence>
<organism evidence="7 8">
    <name type="scientific">Canavalia gladiata</name>
    <name type="common">Sword bean</name>
    <name type="synonym">Dolichos gladiatus</name>
    <dbReference type="NCBI Taxonomy" id="3824"/>
    <lineage>
        <taxon>Eukaryota</taxon>
        <taxon>Viridiplantae</taxon>
        <taxon>Streptophyta</taxon>
        <taxon>Embryophyta</taxon>
        <taxon>Tracheophyta</taxon>
        <taxon>Spermatophyta</taxon>
        <taxon>Magnoliopsida</taxon>
        <taxon>eudicotyledons</taxon>
        <taxon>Gunneridae</taxon>
        <taxon>Pentapetalae</taxon>
        <taxon>rosids</taxon>
        <taxon>fabids</taxon>
        <taxon>Fabales</taxon>
        <taxon>Fabaceae</taxon>
        <taxon>Papilionoideae</taxon>
        <taxon>50 kb inversion clade</taxon>
        <taxon>NPAAA clade</taxon>
        <taxon>indigoferoid/millettioid clade</taxon>
        <taxon>Phaseoleae</taxon>
        <taxon>Canavalia</taxon>
    </lineage>
</organism>
<gene>
    <name evidence="7" type="ORF">VNO77_33512</name>
</gene>
<dbReference type="Pfam" id="PF03171">
    <property type="entry name" value="2OG-FeII_Oxy"/>
    <property type="match status" value="2"/>
</dbReference>
<dbReference type="InterPro" id="IPR005123">
    <property type="entry name" value="Oxoglu/Fe-dep_dioxygenase_dom"/>
</dbReference>
<keyword evidence="4" id="KW-0560">Oxidoreductase</keyword>
<dbReference type="PANTHER" id="PTHR10209">
    <property type="entry name" value="OXIDOREDUCTASE, 2OG-FE II OXYGENASE FAMILY PROTEIN"/>
    <property type="match status" value="1"/>
</dbReference>
<dbReference type="FunFam" id="2.60.120.330:FF:000005">
    <property type="entry name" value="1-aminocyclopropane-1-carboxylate oxidase homolog 1"/>
    <property type="match status" value="2"/>
</dbReference>
<evidence type="ECO:0000256" key="5">
    <source>
        <dbReference type="ARBA" id="ARBA00023004"/>
    </source>
</evidence>
<comment type="caution">
    <text evidence="7">The sequence shown here is derived from an EMBL/GenBank/DDBJ whole genome shotgun (WGS) entry which is preliminary data.</text>
</comment>
<dbReference type="GO" id="GO:0046872">
    <property type="term" value="F:metal ion binding"/>
    <property type="evidence" value="ECO:0007669"/>
    <property type="project" value="UniProtKB-KW"/>
</dbReference>
<evidence type="ECO:0000313" key="8">
    <source>
        <dbReference type="Proteomes" id="UP001367508"/>
    </source>
</evidence>
<feature type="domain" description="Fe2OG dioxygenase" evidence="6">
    <location>
        <begin position="216"/>
        <end position="316"/>
    </location>
</feature>
<evidence type="ECO:0000256" key="1">
    <source>
        <dbReference type="ARBA" id="ARBA00001962"/>
    </source>
</evidence>
<feature type="domain" description="Fe2OG dioxygenase" evidence="6">
    <location>
        <begin position="606"/>
        <end position="705"/>
    </location>
</feature>
<dbReference type="EMBL" id="JAYMYQ010000008">
    <property type="protein sequence ID" value="KAK7314980.1"/>
    <property type="molecule type" value="Genomic_DNA"/>
</dbReference>
<dbReference type="InterPro" id="IPR044861">
    <property type="entry name" value="IPNS-like_FE2OG_OXY"/>
</dbReference>
<dbReference type="Proteomes" id="UP001367508">
    <property type="component" value="Unassembled WGS sequence"/>
</dbReference>
<comment type="cofactor">
    <cofactor evidence="1">
        <name>Fe cation</name>
        <dbReference type="ChEBI" id="CHEBI:24875"/>
    </cofactor>
</comment>
<dbReference type="PROSITE" id="PS51471">
    <property type="entry name" value="FE2OG_OXY"/>
    <property type="match status" value="2"/>
</dbReference>
<dbReference type="SUPFAM" id="SSF51197">
    <property type="entry name" value="Clavaminate synthase-like"/>
    <property type="match status" value="2"/>
</dbReference>
<dbReference type="InterPro" id="IPR027443">
    <property type="entry name" value="IPNS-like_sf"/>
</dbReference>
<evidence type="ECO:0000256" key="3">
    <source>
        <dbReference type="ARBA" id="ARBA00022723"/>
    </source>
</evidence>
<protein>
    <recommendedName>
        <fullName evidence="6">Fe2OG dioxygenase domain-containing protein</fullName>
    </recommendedName>
</protein>
<dbReference type="Pfam" id="PF14226">
    <property type="entry name" value="DIOX_N"/>
    <property type="match status" value="2"/>
</dbReference>
<comment type="similarity">
    <text evidence="2">Belongs to the iron/ascorbate-dependent oxidoreductase family.</text>
</comment>
<dbReference type="InterPro" id="IPR026992">
    <property type="entry name" value="DIOX_N"/>
</dbReference>
<keyword evidence="3" id="KW-0479">Metal-binding</keyword>
<reference evidence="7 8" key="1">
    <citation type="submission" date="2024-01" db="EMBL/GenBank/DDBJ databases">
        <title>The genomes of 5 underutilized Papilionoideae crops provide insights into root nodulation and disease resistanc.</title>
        <authorList>
            <person name="Jiang F."/>
        </authorList>
    </citation>
    <scope>NUCLEOTIDE SEQUENCE [LARGE SCALE GENOMIC DNA]</scope>
    <source>
        <strain evidence="7">LVBAO_FW01</strain>
        <tissue evidence="7">Leaves</tissue>
    </source>
</reference>
<keyword evidence="5" id="KW-0408">Iron</keyword>
<evidence type="ECO:0000313" key="7">
    <source>
        <dbReference type="EMBL" id="KAK7314980.1"/>
    </source>
</evidence>
<evidence type="ECO:0000256" key="4">
    <source>
        <dbReference type="ARBA" id="ARBA00023002"/>
    </source>
</evidence>
<dbReference type="Gene3D" id="2.60.120.330">
    <property type="entry name" value="B-lactam Antibiotic, Isopenicillin N Synthase, Chain"/>
    <property type="match status" value="2"/>
</dbReference>
<accession>A0AAN9KBY8</accession>
<sequence>MVVTSTSKLDSTYDRIAEVKAFEETKLGVKGLFDSGVTKIPRMFYSAKLDDHTEASSYDSNISVPIIDLKDIDTNSSLRVKVLDSIRSACKEWGFFQVINHGIPVEVLDEMICGVRRFHEQDAEVRKSFYSRDNNKKVRYFSNINLFRSQGAIWRDSLSFFLSPDPPNPEEIPTVCRDIVIEYSKKVTALGFIIFELLSEALGLNHSYLNELDSADGQFILCHYYPACPEPELTIGTSKHTDSSFMTILLQDQVGGLQVLHENQWVDVRPVHGSLVVNIGDFLQLITNGMFASVYHRVLARHIGPRISIASFFINTSPHGTSKVVGPIKELLSEENPPIYRDTTVKDVMAHYFDEKGLDGNTPLKPFRIDIISDSIFEAHRSYIFCQFLSMVVTSTSELDSTYDRIAEVKAFEETKLGVKGLFDSGVTKIPRMFYSAKLDGHTEASSCDPNISIPIIDLKDIDTNSSLRVKVHDSIRNACKEWGFFQVINHGIPIEVLDEMICGIRRFHEQDAEVRKTFYSRDKDKKVRYFSNGSLFQDPAANWRDTVSFFISPDPPNPEEIPAVCRDIVIEYSKKIKAFGFTIFELFSEALGLHPSHLNELDTAGGLYLLCHYYPPCPEPELTLGTSKHSDATFMTILLQDQMGGLQILHENQWVDVHPVHGSLVVNIGDFLQLITNDMFVSVYHRVLSRRLGPRISVASFFKDISTDGASKVVGPIKELLSEQNPPIYRDTTVKDVMAHYFEKGLDGNSSLHPFKL</sequence>
<keyword evidence="8" id="KW-1185">Reference proteome</keyword>
<name>A0AAN9KBY8_CANGL</name>
<dbReference type="GO" id="GO:0051213">
    <property type="term" value="F:dioxygenase activity"/>
    <property type="evidence" value="ECO:0007669"/>
    <property type="project" value="UniProtKB-ARBA"/>
</dbReference>